<proteinExistence type="predicted"/>
<keyword evidence="2" id="KW-0805">Transcription regulation</keyword>
<organism evidence="6 7">
    <name type="scientific">Mortierella isabellina</name>
    <name type="common">Filamentous fungus</name>
    <name type="synonym">Umbelopsis isabellina</name>
    <dbReference type="NCBI Taxonomy" id="91625"/>
    <lineage>
        <taxon>Eukaryota</taxon>
        <taxon>Fungi</taxon>
        <taxon>Fungi incertae sedis</taxon>
        <taxon>Mucoromycota</taxon>
        <taxon>Mucoromycotina</taxon>
        <taxon>Umbelopsidomycetes</taxon>
        <taxon>Umbelopsidales</taxon>
        <taxon>Umbelopsidaceae</taxon>
        <taxon>Umbelopsis</taxon>
    </lineage>
</organism>
<dbReference type="EMBL" id="JAEPQZ010000007">
    <property type="protein sequence ID" value="KAG2178746.1"/>
    <property type="molecule type" value="Genomic_DNA"/>
</dbReference>
<feature type="region of interest" description="Disordered" evidence="5">
    <location>
        <begin position="391"/>
        <end position="419"/>
    </location>
</feature>
<sequence>GRRIHNTMVVTTVSVSTRPPAKTPNPNSHFTHATPNGRQDVLALKQQLADALGENGPLYWDSLREFITGKLNRQEFDYFAHQYVKKNNAHLHNAFILATIHNALSDAPPPLKQRAIGWAKRKRGKDGTYRGAAYQGREHTQKRLKIDVMSLSRVDREKLKALLKHGSGDKINLLRDKPLPPRISKPPSLPYSAEQLPNHISQVFTRGLYAPLCITSKELPSADGLRPRMTSIAYENNLLGGVSEDVLEAMSLALEVCIYHLSMSIFKHFLTMPFVEKKKKKIHIKAVISTTISKIRVNRTLGPKCASIRSIIRKEARPLSSQDADFGSPGPSSPVNVSSYSLASPAIGAQQFKKDSISGKPFIATKDLAFALELSPYTLVETPLCVEKVTTLINDTDDEEEEYDDTDDELDSDEGEFEI</sequence>
<evidence type="ECO:0000313" key="7">
    <source>
        <dbReference type="Proteomes" id="UP000654370"/>
    </source>
</evidence>
<dbReference type="PANTHER" id="PTHR21277">
    <property type="entry name" value="TRANSCRIPTIONAL ADAPTER 1"/>
    <property type="match status" value="1"/>
</dbReference>
<dbReference type="OrthoDB" id="10264870at2759"/>
<evidence type="ECO:0000256" key="5">
    <source>
        <dbReference type="SAM" id="MobiDB-lite"/>
    </source>
</evidence>
<dbReference type="CDD" id="cd22933">
    <property type="entry name" value="HFD_HFI1"/>
    <property type="match status" value="1"/>
</dbReference>
<keyword evidence="7" id="KW-1185">Reference proteome</keyword>
<reference evidence="6" key="1">
    <citation type="submission" date="2020-12" db="EMBL/GenBank/DDBJ databases">
        <title>Metabolic potential, ecology and presence of endohyphal bacteria is reflected in genomic diversity of Mucoromycotina.</title>
        <authorList>
            <person name="Muszewska A."/>
            <person name="Okrasinska A."/>
            <person name="Steczkiewicz K."/>
            <person name="Drgas O."/>
            <person name="Orlowska M."/>
            <person name="Perlinska-Lenart U."/>
            <person name="Aleksandrzak-Piekarczyk T."/>
            <person name="Szatraj K."/>
            <person name="Zielenkiewicz U."/>
            <person name="Pilsyk S."/>
            <person name="Malc E."/>
            <person name="Mieczkowski P."/>
            <person name="Kruszewska J.S."/>
            <person name="Biernat P."/>
            <person name="Pawlowska J."/>
        </authorList>
    </citation>
    <scope>NUCLEOTIDE SEQUENCE</scope>
    <source>
        <strain evidence="6">WA0000067209</strain>
    </source>
</reference>
<evidence type="ECO:0000256" key="4">
    <source>
        <dbReference type="ARBA" id="ARBA00023242"/>
    </source>
</evidence>
<dbReference type="GO" id="GO:0003713">
    <property type="term" value="F:transcription coactivator activity"/>
    <property type="evidence" value="ECO:0007669"/>
    <property type="project" value="TreeGrafter"/>
</dbReference>
<keyword evidence="4" id="KW-0539">Nucleus</keyword>
<evidence type="ECO:0000256" key="1">
    <source>
        <dbReference type="ARBA" id="ARBA00004123"/>
    </source>
</evidence>
<dbReference type="GO" id="GO:0006357">
    <property type="term" value="P:regulation of transcription by RNA polymerase II"/>
    <property type="evidence" value="ECO:0007669"/>
    <property type="project" value="TreeGrafter"/>
</dbReference>
<feature type="compositionally biased region" description="Acidic residues" evidence="5">
    <location>
        <begin position="395"/>
        <end position="419"/>
    </location>
</feature>
<evidence type="ECO:0000313" key="6">
    <source>
        <dbReference type="EMBL" id="KAG2178746.1"/>
    </source>
</evidence>
<dbReference type="Proteomes" id="UP000654370">
    <property type="component" value="Unassembled WGS sequence"/>
</dbReference>
<dbReference type="Pfam" id="PF12767">
    <property type="entry name" value="SAGA-Tad1"/>
    <property type="match status" value="1"/>
</dbReference>
<evidence type="ECO:0000256" key="3">
    <source>
        <dbReference type="ARBA" id="ARBA00023163"/>
    </source>
</evidence>
<dbReference type="PANTHER" id="PTHR21277:SF5">
    <property type="entry name" value="TRANSCRIPTIONAL ADAPTER 1"/>
    <property type="match status" value="1"/>
</dbReference>
<dbReference type="GO" id="GO:0000124">
    <property type="term" value="C:SAGA complex"/>
    <property type="evidence" value="ECO:0007669"/>
    <property type="project" value="UniProtKB-ARBA"/>
</dbReference>
<evidence type="ECO:0000256" key="2">
    <source>
        <dbReference type="ARBA" id="ARBA00023015"/>
    </source>
</evidence>
<accession>A0A8H7UAU8</accession>
<keyword evidence="3" id="KW-0804">Transcription</keyword>
<comment type="subcellular location">
    <subcellularLocation>
        <location evidence="1">Nucleus</location>
    </subcellularLocation>
</comment>
<feature type="non-terminal residue" evidence="6">
    <location>
        <position position="1"/>
    </location>
</feature>
<dbReference type="InterPro" id="IPR024738">
    <property type="entry name" value="Hfi1/Tada1"/>
</dbReference>
<protein>
    <submittedName>
        <fullName evidence="6">Uncharacterized protein</fullName>
    </submittedName>
</protein>
<name>A0A8H7UAU8_MORIS</name>
<dbReference type="AlphaFoldDB" id="A0A8H7UAU8"/>
<comment type="caution">
    <text evidence="6">The sequence shown here is derived from an EMBL/GenBank/DDBJ whole genome shotgun (WGS) entry which is preliminary data.</text>
</comment>
<dbReference type="GO" id="GO:0005634">
    <property type="term" value="C:nucleus"/>
    <property type="evidence" value="ECO:0007669"/>
    <property type="project" value="UniProtKB-SubCell"/>
</dbReference>
<gene>
    <name evidence="6" type="ORF">INT43_001592</name>
</gene>